<feature type="transmembrane region" description="Helical" evidence="1">
    <location>
        <begin position="77"/>
        <end position="97"/>
    </location>
</feature>
<name>A0A0M7B5L3_9RHOB</name>
<keyword evidence="1" id="KW-0472">Membrane</keyword>
<dbReference type="STRING" id="313367.JSE7799_00182"/>
<keyword evidence="3" id="KW-1185">Reference proteome</keyword>
<organism evidence="2 3">
    <name type="scientific">Jannaschia seosinensis</name>
    <dbReference type="NCBI Taxonomy" id="313367"/>
    <lineage>
        <taxon>Bacteria</taxon>
        <taxon>Pseudomonadati</taxon>
        <taxon>Pseudomonadota</taxon>
        <taxon>Alphaproteobacteria</taxon>
        <taxon>Rhodobacterales</taxon>
        <taxon>Roseobacteraceae</taxon>
        <taxon>Jannaschia</taxon>
    </lineage>
</organism>
<sequence>MIDLLRILIAPLVWLAAFSGIYGLHGVGCAYGWSEITVLSLSLFRVALLASWGATVLIQIGLLLALCSDRFGSGSLFVRRVSVTLGWVGLVAAIWTLHPVAILSSCS</sequence>
<evidence type="ECO:0000313" key="2">
    <source>
        <dbReference type="EMBL" id="CUH11476.1"/>
    </source>
</evidence>
<dbReference type="RefSeq" id="WP_055661918.1">
    <property type="nucleotide sequence ID" value="NZ_CYPR01000010.1"/>
</dbReference>
<proteinExistence type="predicted"/>
<evidence type="ECO:0000313" key="3">
    <source>
        <dbReference type="Proteomes" id="UP000049455"/>
    </source>
</evidence>
<dbReference type="EMBL" id="CYPR01000010">
    <property type="protein sequence ID" value="CUH11476.1"/>
    <property type="molecule type" value="Genomic_DNA"/>
</dbReference>
<feature type="transmembrane region" description="Helical" evidence="1">
    <location>
        <begin position="42"/>
        <end position="65"/>
    </location>
</feature>
<keyword evidence="1" id="KW-0812">Transmembrane</keyword>
<accession>A0A0M7B5L3</accession>
<dbReference type="OrthoDB" id="7433399at2"/>
<dbReference type="AlphaFoldDB" id="A0A0M7B5L3"/>
<evidence type="ECO:0000256" key="1">
    <source>
        <dbReference type="SAM" id="Phobius"/>
    </source>
</evidence>
<reference evidence="2 3" key="1">
    <citation type="submission" date="2015-09" db="EMBL/GenBank/DDBJ databases">
        <authorList>
            <person name="Jackson K.R."/>
            <person name="Lunt B.L."/>
            <person name="Fisher J.N.B."/>
            <person name="Gardner A.V."/>
            <person name="Bailey M.E."/>
            <person name="Deus L.M."/>
            <person name="Earl A.S."/>
            <person name="Gibby P.D."/>
            <person name="Hartmann K.A."/>
            <person name="Liu J.E."/>
            <person name="Manci A.M."/>
            <person name="Nielsen D.A."/>
            <person name="Solomon M.B."/>
            <person name="Breakwell D.P."/>
            <person name="Burnett S.H."/>
            <person name="Grose J.H."/>
        </authorList>
    </citation>
    <scope>NUCLEOTIDE SEQUENCE [LARGE SCALE GENOMIC DNA]</scope>
    <source>
        <strain evidence="2 3">CECT 7799</strain>
    </source>
</reference>
<protein>
    <submittedName>
        <fullName evidence="2">Uncharacterized protein</fullName>
    </submittedName>
</protein>
<gene>
    <name evidence="2" type="ORF">JSE7799_00182</name>
</gene>
<keyword evidence="1" id="KW-1133">Transmembrane helix</keyword>
<dbReference type="Proteomes" id="UP000049455">
    <property type="component" value="Unassembled WGS sequence"/>
</dbReference>